<sequence>MTKSAVSAKMSCCYALSSLLKGMVSYPSSTAYAESLASYFTLQQADIHPECIVSPKTAHDVSQIIQVVTGGHSQTPCSFAVRSGGHSTNAGASNIQGGVTIDLRGLDSIELNHDKSIVTIGSGTTWGSLYSYLDPLSLGVVGGRSYSVGVGGVITGGGISYFSPRYGWACDTVVNFEVVLANGSIINANDRQNTDLLWALRGGTNNFGIVTRMELLSFSQGELWGGNSIHAVSTKDQEIAALAKFSSGLYDEYASLIGTFRYDETGPSIINSIEYTKLVKHPRVFQEFLQIPALNITLGVTNMTSLSSGTEAMQMIGERHVFRQLHTSQAANYFSRSSYATVTICPTIEAINATVRAWNESLMMIQDVADIAWALSLEPLPPSIYLRHAENNALGLKDRDKKALMVVLLSVTWSDIEDDSRVTWAMKSLISTIELDVGRLKSLDPYLYLNYAAAWQNPIRSYGRSNLDRLAKVRMEYDPGNVFTDYVPGGFKIPG</sequence>
<protein>
    <recommendedName>
        <fullName evidence="5">FAD-binding PCMH-type domain-containing protein</fullName>
    </recommendedName>
</protein>
<evidence type="ECO:0000313" key="6">
    <source>
        <dbReference type="EMBL" id="KAF2964594.1"/>
    </source>
</evidence>
<dbReference type="OrthoDB" id="2151789at2759"/>
<evidence type="ECO:0000256" key="1">
    <source>
        <dbReference type="ARBA" id="ARBA00005466"/>
    </source>
</evidence>
<comment type="similarity">
    <text evidence="1">Belongs to the oxygen-dependent FAD-linked oxidoreductase family.</text>
</comment>
<dbReference type="InterPro" id="IPR012951">
    <property type="entry name" value="BBE"/>
</dbReference>
<organism evidence="6 7">
    <name type="scientific">Xylaria multiplex</name>
    <dbReference type="NCBI Taxonomy" id="323545"/>
    <lineage>
        <taxon>Eukaryota</taxon>
        <taxon>Fungi</taxon>
        <taxon>Dikarya</taxon>
        <taxon>Ascomycota</taxon>
        <taxon>Pezizomycotina</taxon>
        <taxon>Sordariomycetes</taxon>
        <taxon>Xylariomycetidae</taxon>
        <taxon>Xylariales</taxon>
        <taxon>Xylariaceae</taxon>
        <taxon>Xylaria</taxon>
    </lineage>
</organism>
<keyword evidence="4" id="KW-0560">Oxidoreductase</keyword>
<reference evidence="6 7" key="1">
    <citation type="submission" date="2019-12" db="EMBL/GenBank/DDBJ databases">
        <title>Draft genome sequence of the ascomycete Xylaria multiplex DSM 110363.</title>
        <authorList>
            <person name="Buettner E."/>
            <person name="Kellner H."/>
        </authorList>
    </citation>
    <scope>NUCLEOTIDE SEQUENCE [LARGE SCALE GENOMIC DNA]</scope>
    <source>
        <strain evidence="6 7">DSM 110363</strain>
    </source>
</reference>
<dbReference type="InterPro" id="IPR016169">
    <property type="entry name" value="FAD-bd_PCMH_sub2"/>
</dbReference>
<dbReference type="PROSITE" id="PS51387">
    <property type="entry name" value="FAD_PCMH"/>
    <property type="match status" value="1"/>
</dbReference>
<evidence type="ECO:0000259" key="5">
    <source>
        <dbReference type="PROSITE" id="PS51387"/>
    </source>
</evidence>
<dbReference type="Proteomes" id="UP000481858">
    <property type="component" value="Unassembled WGS sequence"/>
</dbReference>
<dbReference type="InParanoid" id="A0A7C8MSM2"/>
<dbReference type="PANTHER" id="PTHR42973">
    <property type="entry name" value="BINDING OXIDOREDUCTASE, PUTATIVE (AFU_ORTHOLOGUE AFUA_1G17690)-RELATED"/>
    <property type="match status" value="1"/>
</dbReference>
<evidence type="ECO:0000256" key="2">
    <source>
        <dbReference type="ARBA" id="ARBA00022630"/>
    </source>
</evidence>
<dbReference type="GO" id="GO:0071949">
    <property type="term" value="F:FAD binding"/>
    <property type="evidence" value="ECO:0007669"/>
    <property type="project" value="InterPro"/>
</dbReference>
<feature type="domain" description="FAD-binding PCMH-type" evidence="5">
    <location>
        <begin position="45"/>
        <end position="220"/>
    </location>
</feature>
<evidence type="ECO:0000313" key="7">
    <source>
        <dbReference type="Proteomes" id="UP000481858"/>
    </source>
</evidence>
<keyword evidence="7" id="KW-1185">Reference proteome</keyword>
<name>A0A7C8MSM2_9PEZI</name>
<dbReference type="InterPro" id="IPR036318">
    <property type="entry name" value="FAD-bd_PCMH-like_sf"/>
</dbReference>
<gene>
    <name evidence="6" type="ORF">GQX73_g8974</name>
</gene>
<evidence type="ECO:0000256" key="4">
    <source>
        <dbReference type="ARBA" id="ARBA00023002"/>
    </source>
</evidence>
<keyword evidence="3" id="KW-0274">FAD</keyword>
<dbReference type="Gene3D" id="3.30.465.10">
    <property type="match status" value="1"/>
</dbReference>
<dbReference type="Pfam" id="PF08031">
    <property type="entry name" value="BBE"/>
    <property type="match status" value="1"/>
</dbReference>
<dbReference type="Pfam" id="PF01565">
    <property type="entry name" value="FAD_binding_4"/>
    <property type="match status" value="1"/>
</dbReference>
<keyword evidence="2" id="KW-0285">Flavoprotein</keyword>
<dbReference type="SUPFAM" id="SSF56176">
    <property type="entry name" value="FAD-binding/transporter-associated domain-like"/>
    <property type="match status" value="1"/>
</dbReference>
<dbReference type="InterPro" id="IPR016166">
    <property type="entry name" value="FAD-bd_PCMH"/>
</dbReference>
<dbReference type="InterPro" id="IPR006094">
    <property type="entry name" value="Oxid_FAD_bind_N"/>
</dbReference>
<comment type="caution">
    <text evidence="6">The sequence shown here is derived from an EMBL/GenBank/DDBJ whole genome shotgun (WGS) entry which is preliminary data.</text>
</comment>
<evidence type="ECO:0000256" key="3">
    <source>
        <dbReference type="ARBA" id="ARBA00022827"/>
    </source>
</evidence>
<dbReference type="EMBL" id="WUBL01000144">
    <property type="protein sequence ID" value="KAF2964594.1"/>
    <property type="molecule type" value="Genomic_DNA"/>
</dbReference>
<dbReference type="InterPro" id="IPR050416">
    <property type="entry name" value="FAD-linked_Oxidoreductase"/>
</dbReference>
<dbReference type="GO" id="GO:0016491">
    <property type="term" value="F:oxidoreductase activity"/>
    <property type="evidence" value="ECO:0007669"/>
    <property type="project" value="UniProtKB-KW"/>
</dbReference>
<dbReference type="AlphaFoldDB" id="A0A7C8MSM2"/>
<dbReference type="PANTHER" id="PTHR42973:SF22">
    <property type="entry name" value="FAD-BINDING PCMH-TYPE DOMAIN-CONTAINING PROTEIN-RELATED"/>
    <property type="match status" value="1"/>
</dbReference>
<accession>A0A7C8MSM2</accession>
<proteinExistence type="inferred from homology"/>